<name>A0ABY6KVR8_9ARAC</name>
<proteinExistence type="predicted"/>
<organism evidence="2 3">
    <name type="scientific">Cordylochernes scorpioides</name>
    <dbReference type="NCBI Taxonomy" id="51811"/>
    <lineage>
        <taxon>Eukaryota</taxon>
        <taxon>Metazoa</taxon>
        <taxon>Ecdysozoa</taxon>
        <taxon>Arthropoda</taxon>
        <taxon>Chelicerata</taxon>
        <taxon>Arachnida</taxon>
        <taxon>Pseudoscorpiones</taxon>
        <taxon>Cheliferoidea</taxon>
        <taxon>Chernetidae</taxon>
        <taxon>Cordylochernes</taxon>
    </lineage>
</organism>
<reference evidence="2 3" key="1">
    <citation type="submission" date="2022-01" db="EMBL/GenBank/DDBJ databases">
        <title>A chromosomal length assembly of Cordylochernes scorpioides.</title>
        <authorList>
            <person name="Zeh D."/>
            <person name="Zeh J."/>
        </authorList>
    </citation>
    <scope>NUCLEOTIDE SEQUENCE [LARGE SCALE GENOMIC DNA]</scope>
    <source>
        <strain evidence="2">IN4F17</strain>
        <tissue evidence="2">Whole Body</tissue>
    </source>
</reference>
<evidence type="ECO:0000313" key="3">
    <source>
        <dbReference type="Proteomes" id="UP001235939"/>
    </source>
</evidence>
<gene>
    <name evidence="2" type="ORF">LAZ67_9000329</name>
</gene>
<sequence length="95" mass="10668">MIKSKLKCLLITFFDAKGLVLYEFVPFGRSGTDYSTLTSANRVKCVRGWLFLISQENGLAKYQGPEKSAKCGNRTSRSGPKPMGERREIRPSDPH</sequence>
<keyword evidence="3" id="KW-1185">Reference proteome</keyword>
<feature type="region of interest" description="Disordered" evidence="1">
    <location>
        <begin position="63"/>
        <end position="95"/>
    </location>
</feature>
<dbReference type="EMBL" id="CP092871">
    <property type="protein sequence ID" value="UYV71773.1"/>
    <property type="molecule type" value="Genomic_DNA"/>
</dbReference>
<dbReference type="Proteomes" id="UP001235939">
    <property type="component" value="Chromosome 09"/>
</dbReference>
<evidence type="ECO:0000313" key="2">
    <source>
        <dbReference type="EMBL" id="UYV71773.1"/>
    </source>
</evidence>
<accession>A0ABY6KVR8</accession>
<feature type="compositionally biased region" description="Basic and acidic residues" evidence="1">
    <location>
        <begin position="83"/>
        <end position="95"/>
    </location>
</feature>
<evidence type="ECO:0000256" key="1">
    <source>
        <dbReference type="SAM" id="MobiDB-lite"/>
    </source>
</evidence>
<protein>
    <submittedName>
        <fullName evidence="2">Uncharacterized protein</fullName>
    </submittedName>
</protein>